<feature type="domain" description="Amidase" evidence="1">
    <location>
        <begin position="4"/>
        <end position="81"/>
    </location>
</feature>
<organism evidence="2 3">
    <name type="scientific">Geodia barretti</name>
    <name type="common">Barrett's horny sponge</name>
    <dbReference type="NCBI Taxonomy" id="519541"/>
    <lineage>
        <taxon>Eukaryota</taxon>
        <taxon>Metazoa</taxon>
        <taxon>Porifera</taxon>
        <taxon>Demospongiae</taxon>
        <taxon>Heteroscleromorpha</taxon>
        <taxon>Tetractinellida</taxon>
        <taxon>Astrophorina</taxon>
        <taxon>Geodiidae</taxon>
        <taxon>Geodia</taxon>
    </lineage>
</organism>
<proteinExistence type="predicted"/>
<keyword evidence="3" id="KW-1185">Reference proteome</keyword>
<name>A0AA35W901_GEOBA</name>
<protein>
    <submittedName>
        <fullName evidence="2">Glutamyl-tRNA(Gln) amidotransferase subunit A</fullName>
    </submittedName>
</protein>
<evidence type="ECO:0000313" key="3">
    <source>
        <dbReference type="Proteomes" id="UP001174909"/>
    </source>
</evidence>
<dbReference type="AlphaFoldDB" id="A0AA35W901"/>
<dbReference type="Pfam" id="PF01425">
    <property type="entry name" value="Amidase"/>
    <property type="match status" value="1"/>
</dbReference>
<dbReference type="InterPro" id="IPR023631">
    <property type="entry name" value="Amidase_dom"/>
</dbReference>
<dbReference type="Proteomes" id="UP001174909">
    <property type="component" value="Unassembled WGS sequence"/>
</dbReference>
<gene>
    <name evidence="2" type="ORF">GBAR_LOCUS5800</name>
</gene>
<dbReference type="Gene3D" id="3.90.1300.10">
    <property type="entry name" value="Amidase signature (AS) domain"/>
    <property type="match status" value="1"/>
</dbReference>
<dbReference type="SUPFAM" id="SSF75304">
    <property type="entry name" value="Amidase signature (AS) enzymes"/>
    <property type="match status" value="1"/>
</dbReference>
<sequence>MAHPGPDYRQSLDGDVKGMKIGVIKERADSQDVEPDIKEAVDRAISLLEQMGASIEEVSIPLIDYSTVIFQAISRMEAANVHGAGSENDSMTSPMESV</sequence>
<accession>A0AA35W901</accession>
<dbReference type="InterPro" id="IPR036928">
    <property type="entry name" value="AS_sf"/>
</dbReference>
<evidence type="ECO:0000313" key="2">
    <source>
        <dbReference type="EMBL" id="CAI8008471.1"/>
    </source>
</evidence>
<dbReference type="EMBL" id="CASHTH010000848">
    <property type="protein sequence ID" value="CAI8008471.1"/>
    <property type="molecule type" value="Genomic_DNA"/>
</dbReference>
<evidence type="ECO:0000259" key="1">
    <source>
        <dbReference type="Pfam" id="PF01425"/>
    </source>
</evidence>
<comment type="caution">
    <text evidence="2">The sequence shown here is derived from an EMBL/GenBank/DDBJ whole genome shotgun (WGS) entry which is preliminary data.</text>
</comment>
<reference evidence="2" key="1">
    <citation type="submission" date="2023-03" db="EMBL/GenBank/DDBJ databases">
        <authorList>
            <person name="Steffen K."/>
            <person name="Cardenas P."/>
        </authorList>
    </citation>
    <scope>NUCLEOTIDE SEQUENCE</scope>
</reference>